<protein>
    <submittedName>
        <fullName evidence="1">Uncharacterized protein</fullName>
    </submittedName>
</protein>
<reference evidence="1 2" key="1">
    <citation type="journal article" date="2018" name="J. Allergy Clin. Immunol.">
        <title>High-quality assembly of Dermatophagoides pteronyssinus genome and transcriptome reveals a wide range of novel allergens.</title>
        <authorList>
            <person name="Liu X.Y."/>
            <person name="Yang K.Y."/>
            <person name="Wang M.Q."/>
            <person name="Kwok J.S."/>
            <person name="Zeng X."/>
            <person name="Yang Z."/>
            <person name="Xiao X.J."/>
            <person name="Lau C.P."/>
            <person name="Li Y."/>
            <person name="Huang Z.M."/>
            <person name="Ba J.G."/>
            <person name="Yim A.K."/>
            <person name="Ouyang C.Y."/>
            <person name="Ngai S.M."/>
            <person name="Chan T.F."/>
            <person name="Leung E.L."/>
            <person name="Liu L."/>
            <person name="Liu Z.G."/>
            <person name="Tsui S.K."/>
        </authorList>
    </citation>
    <scope>NUCLEOTIDE SEQUENCE [LARGE SCALE GENOMIC DNA]</scope>
    <source>
        <strain evidence="1">Derp</strain>
    </source>
</reference>
<gene>
    <name evidence="1" type="ORF">DERP_009880</name>
</gene>
<sequence length="59" mass="6883">MFRDQLIHKRFALVKYIQITKLPPPPIPKPFCEPCADLMAKFIRCDDDDGLRDKDDTCC</sequence>
<name>A0ABQ8J1X5_DERPT</name>
<dbReference type="EMBL" id="NJHN03000090">
    <property type="protein sequence ID" value="KAH9416517.1"/>
    <property type="molecule type" value="Genomic_DNA"/>
</dbReference>
<comment type="caution">
    <text evidence="1">The sequence shown here is derived from an EMBL/GenBank/DDBJ whole genome shotgun (WGS) entry which is preliminary data.</text>
</comment>
<evidence type="ECO:0000313" key="2">
    <source>
        <dbReference type="Proteomes" id="UP000887458"/>
    </source>
</evidence>
<proteinExistence type="predicted"/>
<accession>A0ABQ8J1X5</accession>
<organism evidence="1 2">
    <name type="scientific">Dermatophagoides pteronyssinus</name>
    <name type="common">European house dust mite</name>
    <dbReference type="NCBI Taxonomy" id="6956"/>
    <lineage>
        <taxon>Eukaryota</taxon>
        <taxon>Metazoa</taxon>
        <taxon>Ecdysozoa</taxon>
        <taxon>Arthropoda</taxon>
        <taxon>Chelicerata</taxon>
        <taxon>Arachnida</taxon>
        <taxon>Acari</taxon>
        <taxon>Acariformes</taxon>
        <taxon>Sarcoptiformes</taxon>
        <taxon>Astigmata</taxon>
        <taxon>Psoroptidia</taxon>
        <taxon>Analgoidea</taxon>
        <taxon>Pyroglyphidae</taxon>
        <taxon>Dermatophagoidinae</taxon>
        <taxon>Dermatophagoides</taxon>
    </lineage>
</organism>
<dbReference type="Proteomes" id="UP000887458">
    <property type="component" value="Unassembled WGS sequence"/>
</dbReference>
<keyword evidence="2" id="KW-1185">Reference proteome</keyword>
<reference evidence="1 2" key="2">
    <citation type="journal article" date="2022" name="Mol. Biol. Evol.">
        <title>Comparative Genomics Reveals Insights into the Divergent Evolution of Astigmatic Mites and Household Pest Adaptations.</title>
        <authorList>
            <person name="Xiong Q."/>
            <person name="Wan A.T."/>
            <person name="Liu X."/>
            <person name="Fung C.S."/>
            <person name="Xiao X."/>
            <person name="Malainual N."/>
            <person name="Hou J."/>
            <person name="Wang L."/>
            <person name="Wang M."/>
            <person name="Yang K.Y."/>
            <person name="Cui Y."/>
            <person name="Leung E.L."/>
            <person name="Nong W."/>
            <person name="Shin S.K."/>
            <person name="Au S.W."/>
            <person name="Jeong K.Y."/>
            <person name="Chew F.T."/>
            <person name="Hui J.H."/>
            <person name="Leung T.F."/>
            <person name="Tungtrongchitr A."/>
            <person name="Zhong N."/>
            <person name="Liu Z."/>
            <person name="Tsui S.K."/>
        </authorList>
    </citation>
    <scope>NUCLEOTIDE SEQUENCE [LARGE SCALE GENOMIC DNA]</scope>
    <source>
        <strain evidence="1">Derp</strain>
    </source>
</reference>
<evidence type="ECO:0000313" key="1">
    <source>
        <dbReference type="EMBL" id="KAH9416517.1"/>
    </source>
</evidence>